<evidence type="ECO:0000313" key="5">
    <source>
        <dbReference type="EMBL" id="CCC47083.1"/>
    </source>
</evidence>
<gene>
    <name evidence="5" type="ORF">TVY486_0302700</name>
</gene>
<dbReference type="PROSITE" id="PS01031">
    <property type="entry name" value="SHSP"/>
    <property type="match status" value="1"/>
</dbReference>
<comment type="similarity">
    <text evidence="2 3">Belongs to the small heat shock protein (HSP20) family.</text>
</comment>
<dbReference type="CDD" id="cd06464">
    <property type="entry name" value="ACD_sHsps-like"/>
    <property type="match status" value="1"/>
</dbReference>
<reference evidence="5" key="1">
    <citation type="journal article" date="2012" name="Proc. Natl. Acad. Sci. U.S.A.">
        <title>Antigenic diversity is generated by distinct evolutionary mechanisms in African trypanosome species.</title>
        <authorList>
            <person name="Jackson A.P."/>
            <person name="Berry A."/>
            <person name="Aslett M."/>
            <person name="Allison H.C."/>
            <person name="Burton P."/>
            <person name="Vavrova-Anderson J."/>
            <person name="Brown R."/>
            <person name="Browne H."/>
            <person name="Corton N."/>
            <person name="Hauser H."/>
            <person name="Gamble J."/>
            <person name="Gilderthorp R."/>
            <person name="Marcello L."/>
            <person name="McQuillan J."/>
            <person name="Otto T.D."/>
            <person name="Quail M.A."/>
            <person name="Sanders M.J."/>
            <person name="van Tonder A."/>
            <person name="Ginger M.L."/>
            <person name="Field M.C."/>
            <person name="Barry J.D."/>
            <person name="Hertz-Fowler C."/>
            <person name="Berriman M."/>
        </authorList>
    </citation>
    <scope>NUCLEOTIDE SEQUENCE</scope>
    <source>
        <strain evidence="5">Y486</strain>
    </source>
</reference>
<dbReference type="Gene3D" id="2.60.40.790">
    <property type="match status" value="1"/>
</dbReference>
<evidence type="ECO:0000256" key="1">
    <source>
        <dbReference type="ARBA" id="ARBA00023016"/>
    </source>
</evidence>
<dbReference type="VEuPathDB" id="TriTrypDB:TvY486_0302700"/>
<feature type="domain" description="SHSP" evidence="4">
    <location>
        <begin position="26"/>
        <end position="140"/>
    </location>
</feature>
<name>G0TT02_TRYVY</name>
<evidence type="ECO:0000256" key="3">
    <source>
        <dbReference type="RuleBase" id="RU003616"/>
    </source>
</evidence>
<dbReference type="Pfam" id="PF00011">
    <property type="entry name" value="HSP20"/>
    <property type="match status" value="1"/>
</dbReference>
<dbReference type="EMBL" id="HE573019">
    <property type="protein sequence ID" value="CCC47083.1"/>
    <property type="molecule type" value="Genomic_DNA"/>
</dbReference>
<evidence type="ECO:0000256" key="2">
    <source>
        <dbReference type="PROSITE-ProRule" id="PRU00285"/>
    </source>
</evidence>
<dbReference type="InterPro" id="IPR031107">
    <property type="entry name" value="Small_HSP"/>
</dbReference>
<dbReference type="AlphaFoldDB" id="G0TT02"/>
<sequence>MWDPFRDMERIVNLMHMGGITSMGSTAHGSWLPAMDLVEHAEGYKLFADVPGMRREDLSVDVEGSRLCIGGDRKMPLAEGEGNRTLVSERGFGRFERCLHLPTAVVENNVKASLKDSVLTVELKKKHNKDSRAGSSVNIQ</sequence>
<dbReference type="SUPFAM" id="SSF49764">
    <property type="entry name" value="HSP20-like chaperones"/>
    <property type="match status" value="1"/>
</dbReference>
<protein>
    <submittedName>
        <fullName evidence="5">Putative heat shock protein 20</fullName>
    </submittedName>
</protein>
<dbReference type="InterPro" id="IPR002068">
    <property type="entry name" value="A-crystallin/Hsp20_dom"/>
</dbReference>
<organism evidence="5">
    <name type="scientific">Trypanosoma vivax (strain Y486)</name>
    <dbReference type="NCBI Taxonomy" id="1055687"/>
    <lineage>
        <taxon>Eukaryota</taxon>
        <taxon>Discoba</taxon>
        <taxon>Euglenozoa</taxon>
        <taxon>Kinetoplastea</taxon>
        <taxon>Metakinetoplastina</taxon>
        <taxon>Trypanosomatida</taxon>
        <taxon>Trypanosomatidae</taxon>
        <taxon>Trypanosoma</taxon>
        <taxon>Duttonella</taxon>
    </lineage>
</organism>
<keyword evidence="1 5" id="KW-0346">Stress response</keyword>
<dbReference type="InterPro" id="IPR008978">
    <property type="entry name" value="HSP20-like_chaperone"/>
</dbReference>
<proteinExistence type="inferred from homology"/>
<accession>G0TT02</accession>
<dbReference type="PANTHER" id="PTHR11527">
    <property type="entry name" value="HEAT-SHOCK PROTEIN 20 FAMILY MEMBER"/>
    <property type="match status" value="1"/>
</dbReference>
<evidence type="ECO:0000259" key="4">
    <source>
        <dbReference type="PROSITE" id="PS01031"/>
    </source>
</evidence>